<keyword evidence="1" id="KW-0812">Transmembrane</keyword>
<keyword evidence="1" id="KW-0472">Membrane</keyword>
<proteinExistence type="predicted"/>
<evidence type="ECO:0000256" key="1">
    <source>
        <dbReference type="SAM" id="Phobius"/>
    </source>
</evidence>
<dbReference type="GO" id="GO:0004175">
    <property type="term" value="F:endopeptidase activity"/>
    <property type="evidence" value="ECO:0007669"/>
    <property type="project" value="UniProtKB-ARBA"/>
</dbReference>
<dbReference type="Proteomes" id="UP000040453">
    <property type="component" value="Unassembled WGS sequence"/>
</dbReference>
<dbReference type="OrthoDB" id="1523022at2"/>
<feature type="transmembrane region" description="Helical" evidence="1">
    <location>
        <begin position="121"/>
        <end position="137"/>
    </location>
</feature>
<feature type="transmembrane region" description="Helical" evidence="1">
    <location>
        <begin position="97"/>
        <end position="115"/>
    </location>
</feature>
<name>A0A0A1MEI5_9BACI</name>
<feature type="transmembrane region" description="Helical" evidence="1">
    <location>
        <begin position="54"/>
        <end position="76"/>
    </location>
</feature>
<protein>
    <submittedName>
        <fullName evidence="3">CAAX amino terminal protease self-immunity</fullName>
    </submittedName>
</protein>
<dbReference type="GO" id="GO:0080120">
    <property type="term" value="P:CAAX-box protein maturation"/>
    <property type="evidence" value="ECO:0007669"/>
    <property type="project" value="UniProtKB-ARBA"/>
</dbReference>
<dbReference type="Pfam" id="PF02517">
    <property type="entry name" value="Rce1-like"/>
    <property type="match status" value="1"/>
</dbReference>
<keyword evidence="4" id="KW-1185">Reference proteome</keyword>
<reference evidence="3 4" key="1">
    <citation type="submission" date="2014-11" db="EMBL/GenBank/DDBJ databases">
        <authorList>
            <person name="Urmite Genomes Urmite Genomes"/>
        </authorList>
    </citation>
    <scope>NUCLEOTIDE SEQUENCE [LARGE SCALE GENOMIC DNA]</scope>
    <source>
        <strain evidence="3 4">Oc5</strain>
    </source>
</reference>
<dbReference type="InterPro" id="IPR003675">
    <property type="entry name" value="Rce1/LyrA-like_dom"/>
</dbReference>
<dbReference type="GO" id="GO:0006508">
    <property type="term" value="P:proteolysis"/>
    <property type="evidence" value="ECO:0007669"/>
    <property type="project" value="UniProtKB-KW"/>
</dbReference>
<dbReference type="STRING" id="545501.BN997_03696"/>
<feature type="transmembrane region" description="Helical" evidence="1">
    <location>
        <begin position="144"/>
        <end position="160"/>
    </location>
</feature>
<feature type="transmembrane region" description="Helical" evidence="1">
    <location>
        <begin position="20"/>
        <end position="42"/>
    </location>
</feature>
<keyword evidence="1" id="KW-1133">Transmembrane helix</keyword>
<accession>A0A0A1MEI5</accession>
<evidence type="ECO:0000313" key="3">
    <source>
        <dbReference type="EMBL" id="CEI83775.1"/>
    </source>
</evidence>
<feature type="transmembrane region" description="Helical" evidence="1">
    <location>
        <begin position="166"/>
        <end position="186"/>
    </location>
</feature>
<keyword evidence="3" id="KW-0645">Protease</keyword>
<organism evidence="3 4">
    <name type="scientific">Oceanobacillus oncorhynchi</name>
    <dbReference type="NCBI Taxonomy" id="545501"/>
    <lineage>
        <taxon>Bacteria</taxon>
        <taxon>Bacillati</taxon>
        <taxon>Bacillota</taxon>
        <taxon>Bacilli</taxon>
        <taxon>Bacillales</taxon>
        <taxon>Bacillaceae</taxon>
        <taxon>Oceanobacillus</taxon>
    </lineage>
</organism>
<dbReference type="EMBL" id="CDGG01000001">
    <property type="protein sequence ID" value="CEI83775.1"/>
    <property type="molecule type" value="Genomic_DNA"/>
</dbReference>
<evidence type="ECO:0000313" key="4">
    <source>
        <dbReference type="Proteomes" id="UP000040453"/>
    </source>
</evidence>
<sequence>MKQYDLLKQMSVKERRIQLFFSQGLLFLIAIIMSFFLFDSFFDWMHLFKWDTKEIFIFGFLSAVIIVLIEIAIVYTMPKKWWDDGGINELIFKNQPIGFIFIFTLTVAICEELLFRGVVQTAFGYVFASILFAAVHIRYIKKPVLFSAVLALSFYIGWVYEHTANLIVPIVMHFFIDFLLGLVIRLNK</sequence>
<dbReference type="AlphaFoldDB" id="A0A0A1MEI5"/>
<dbReference type="RefSeq" id="WP_042534195.1">
    <property type="nucleotide sequence ID" value="NZ_CDGG01000001.1"/>
</dbReference>
<evidence type="ECO:0000259" key="2">
    <source>
        <dbReference type="Pfam" id="PF02517"/>
    </source>
</evidence>
<feature type="domain" description="CAAX prenyl protease 2/Lysostaphin resistance protein A-like" evidence="2">
    <location>
        <begin position="95"/>
        <end position="179"/>
    </location>
</feature>
<keyword evidence="3" id="KW-0378">Hydrolase</keyword>
<gene>
    <name evidence="3" type="ORF">BN997_03696</name>
</gene>